<organism evidence="1 2">
    <name type="scientific">Deinococcus hohokamensis</name>
    <dbReference type="NCBI Taxonomy" id="309883"/>
    <lineage>
        <taxon>Bacteria</taxon>
        <taxon>Thermotogati</taxon>
        <taxon>Deinococcota</taxon>
        <taxon>Deinococci</taxon>
        <taxon>Deinococcales</taxon>
        <taxon>Deinococcaceae</taxon>
        <taxon>Deinococcus</taxon>
    </lineage>
</organism>
<dbReference type="Proteomes" id="UP001595952">
    <property type="component" value="Unassembled WGS sequence"/>
</dbReference>
<evidence type="ECO:0000313" key="2">
    <source>
        <dbReference type="Proteomes" id="UP001595952"/>
    </source>
</evidence>
<proteinExistence type="predicted"/>
<comment type="caution">
    <text evidence="1">The sequence shown here is derived from an EMBL/GenBank/DDBJ whole genome shotgun (WGS) entry which is preliminary data.</text>
</comment>
<reference evidence="2" key="1">
    <citation type="journal article" date="2019" name="Int. J. Syst. Evol. Microbiol.">
        <title>The Global Catalogue of Microorganisms (GCM) 10K type strain sequencing project: providing services to taxonomists for standard genome sequencing and annotation.</title>
        <authorList>
            <consortium name="The Broad Institute Genomics Platform"/>
            <consortium name="The Broad Institute Genome Sequencing Center for Infectious Disease"/>
            <person name="Wu L."/>
            <person name="Ma J."/>
        </authorList>
    </citation>
    <scope>NUCLEOTIDE SEQUENCE [LARGE SCALE GENOMIC DNA]</scope>
    <source>
        <strain evidence="2">CCUG 55995</strain>
    </source>
</reference>
<dbReference type="RefSeq" id="WP_380063080.1">
    <property type="nucleotide sequence ID" value="NZ_JBHSEI010000014.1"/>
</dbReference>
<dbReference type="EMBL" id="JBHSEI010000014">
    <property type="protein sequence ID" value="MFC4640095.1"/>
    <property type="molecule type" value="Genomic_DNA"/>
</dbReference>
<evidence type="ECO:0000313" key="1">
    <source>
        <dbReference type="EMBL" id="MFC4640095.1"/>
    </source>
</evidence>
<sequence length="97" mass="10277">MKVRFTARGVRVRIDDLELAALDRGEAQTAAVSWPGGGWALSLDPGMEGVSGEGGELVVGLSGLLGELRRPEQEGVRLPGTLQVDVEKDFGPQHLTP</sequence>
<protein>
    <submittedName>
        <fullName evidence="1">Uncharacterized protein</fullName>
    </submittedName>
</protein>
<keyword evidence="2" id="KW-1185">Reference proteome</keyword>
<gene>
    <name evidence="1" type="ORF">ACFO0D_17335</name>
</gene>
<name>A0ABV9ICL9_9DEIO</name>
<accession>A0ABV9ICL9</accession>